<name>A0A845A9X3_9SPHN</name>
<evidence type="ECO:0000256" key="1">
    <source>
        <dbReference type="ARBA" id="ARBA00022448"/>
    </source>
</evidence>
<dbReference type="InterPro" id="IPR003593">
    <property type="entry name" value="AAA+_ATPase"/>
</dbReference>
<dbReference type="InterPro" id="IPR003439">
    <property type="entry name" value="ABC_transporter-like_ATP-bd"/>
</dbReference>
<dbReference type="CDD" id="cd03293">
    <property type="entry name" value="ABC_NrtD_SsuB_transporters"/>
    <property type="match status" value="1"/>
</dbReference>
<keyword evidence="6" id="KW-1185">Reference proteome</keyword>
<dbReference type="GO" id="GO:0016887">
    <property type="term" value="F:ATP hydrolysis activity"/>
    <property type="evidence" value="ECO:0007669"/>
    <property type="project" value="InterPro"/>
</dbReference>
<evidence type="ECO:0000256" key="2">
    <source>
        <dbReference type="ARBA" id="ARBA00022741"/>
    </source>
</evidence>
<dbReference type="SMART" id="SM00382">
    <property type="entry name" value="AAA"/>
    <property type="match status" value="1"/>
</dbReference>
<dbReference type="InterPro" id="IPR027417">
    <property type="entry name" value="P-loop_NTPase"/>
</dbReference>
<dbReference type="InterPro" id="IPR050093">
    <property type="entry name" value="ABC_SmlMolc_Importer"/>
</dbReference>
<dbReference type="Pfam" id="PF00005">
    <property type="entry name" value="ABC_tran"/>
    <property type="match status" value="1"/>
</dbReference>
<reference evidence="5 6" key="1">
    <citation type="submission" date="2019-12" db="EMBL/GenBank/DDBJ databases">
        <title>Genomic-based taxomic classification of the family Erythrobacteraceae.</title>
        <authorList>
            <person name="Xu L."/>
        </authorList>
    </citation>
    <scope>NUCLEOTIDE SEQUENCE [LARGE SCALE GENOMIC DNA]</scope>
    <source>
        <strain evidence="5 6">DSM 18604</strain>
    </source>
</reference>
<protein>
    <submittedName>
        <fullName evidence="5">ATP-binding cassette domain-containing protein</fullName>
    </submittedName>
</protein>
<dbReference type="PANTHER" id="PTHR42781:SF8">
    <property type="entry name" value="BICARBONATE TRANSPORT ATP-BINDING PROTEIN CMPC"/>
    <property type="match status" value="1"/>
</dbReference>
<sequence>MSTLLSLQDIWIEYGDKVVLERINLEIEEGSFVSIIGPSGAGKSSLLRLVLGQDTSSRGSITLDGVPLKPECEPDRGVVFQRYSVFPHMTVLGNTLFGLECAQAPITARLFGAKRRAAIAEAEEMLEAVGLGDHLHLYPAQMSGGMQQRLAIAQALIKRPRILLLDEPFGALDPGIRSDMHKLITRLWNDYSLTVIMVTHDIGEAFGLGTRVLTLDKWRHDPHAPQRFGATVVYDLALTRKTASAGEISTAKSIEHHPENNRSITIDRTNNN</sequence>
<accession>A0A845A9X3</accession>
<evidence type="ECO:0000313" key="6">
    <source>
        <dbReference type="Proteomes" id="UP000460561"/>
    </source>
</evidence>
<organism evidence="5 6">
    <name type="scientific">Altericroceibacterium indicum</name>
    <dbReference type="NCBI Taxonomy" id="374177"/>
    <lineage>
        <taxon>Bacteria</taxon>
        <taxon>Pseudomonadati</taxon>
        <taxon>Pseudomonadota</taxon>
        <taxon>Alphaproteobacteria</taxon>
        <taxon>Sphingomonadales</taxon>
        <taxon>Erythrobacteraceae</taxon>
        <taxon>Altericroceibacterium</taxon>
    </lineage>
</organism>
<dbReference type="PANTHER" id="PTHR42781">
    <property type="entry name" value="SPERMIDINE/PUTRESCINE IMPORT ATP-BINDING PROTEIN POTA"/>
    <property type="match status" value="1"/>
</dbReference>
<dbReference type="OrthoDB" id="9802264at2"/>
<feature type="domain" description="ABC transporter" evidence="4">
    <location>
        <begin position="5"/>
        <end position="242"/>
    </location>
</feature>
<dbReference type="SUPFAM" id="SSF52540">
    <property type="entry name" value="P-loop containing nucleoside triphosphate hydrolases"/>
    <property type="match status" value="1"/>
</dbReference>
<gene>
    <name evidence="5" type="ORF">GRI39_07120</name>
</gene>
<dbReference type="Proteomes" id="UP000460561">
    <property type="component" value="Unassembled WGS sequence"/>
</dbReference>
<keyword evidence="1" id="KW-0813">Transport</keyword>
<dbReference type="PROSITE" id="PS50893">
    <property type="entry name" value="ABC_TRANSPORTER_2"/>
    <property type="match status" value="1"/>
</dbReference>
<dbReference type="AlphaFoldDB" id="A0A845A9X3"/>
<evidence type="ECO:0000313" key="5">
    <source>
        <dbReference type="EMBL" id="MXP25811.1"/>
    </source>
</evidence>
<dbReference type="InterPro" id="IPR017871">
    <property type="entry name" value="ABC_transporter-like_CS"/>
</dbReference>
<keyword evidence="3 5" id="KW-0067">ATP-binding</keyword>
<evidence type="ECO:0000256" key="3">
    <source>
        <dbReference type="ARBA" id="ARBA00022840"/>
    </source>
</evidence>
<dbReference type="EMBL" id="WTYQ01000002">
    <property type="protein sequence ID" value="MXP25811.1"/>
    <property type="molecule type" value="Genomic_DNA"/>
</dbReference>
<evidence type="ECO:0000259" key="4">
    <source>
        <dbReference type="PROSITE" id="PS50893"/>
    </source>
</evidence>
<proteinExistence type="predicted"/>
<keyword evidence="2" id="KW-0547">Nucleotide-binding</keyword>
<dbReference type="PROSITE" id="PS00211">
    <property type="entry name" value="ABC_TRANSPORTER_1"/>
    <property type="match status" value="1"/>
</dbReference>
<dbReference type="RefSeq" id="WP_160738997.1">
    <property type="nucleotide sequence ID" value="NZ_WTYQ01000002.1"/>
</dbReference>
<dbReference type="Gene3D" id="3.40.50.300">
    <property type="entry name" value="P-loop containing nucleotide triphosphate hydrolases"/>
    <property type="match status" value="1"/>
</dbReference>
<dbReference type="GO" id="GO:0005524">
    <property type="term" value="F:ATP binding"/>
    <property type="evidence" value="ECO:0007669"/>
    <property type="project" value="UniProtKB-KW"/>
</dbReference>
<comment type="caution">
    <text evidence="5">The sequence shown here is derived from an EMBL/GenBank/DDBJ whole genome shotgun (WGS) entry which is preliminary data.</text>
</comment>